<keyword evidence="2 4" id="KW-0238">DNA-binding</keyword>
<dbReference type="Pfam" id="PF00589">
    <property type="entry name" value="Phage_integrase"/>
    <property type="match status" value="1"/>
</dbReference>
<gene>
    <name evidence="7" type="ORF">MSMAS_1716</name>
</gene>
<dbReference type="InterPro" id="IPR044068">
    <property type="entry name" value="CB"/>
</dbReference>
<protein>
    <submittedName>
        <fullName evidence="7">Integrase</fullName>
    </submittedName>
</protein>
<feature type="domain" description="Tyr recombinase" evidence="5">
    <location>
        <begin position="108"/>
        <end position="285"/>
    </location>
</feature>
<dbReference type="InterPro" id="IPR004107">
    <property type="entry name" value="Integrase_SAM-like_N"/>
</dbReference>
<proteinExistence type="predicted"/>
<dbReference type="InterPro" id="IPR013762">
    <property type="entry name" value="Integrase-like_cat_sf"/>
</dbReference>
<evidence type="ECO:0000259" key="6">
    <source>
        <dbReference type="PROSITE" id="PS51900"/>
    </source>
</evidence>
<name>A0A0E3RK78_METMZ</name>
<dbReference type="InterPro" id="IPR010998">
    <property type="entry name" value="Integrase_recombinase_N"/>
</dbReference>
<keyword evidence="3" id="KW-0233">DNA recombination</keyword>
<dbReference type="Proteomes" id="UP000033097">
    <property type="component" value="Chromosome"/>
</dbReference>
<dbReference type="SUPFAM" id="SSF56349">
    <property type="entry name" value="DNA breaking-rejoining enzymes"/>
    <property type="match status" value="1"/>
</dbReference>
<feature type="domain" description="Core-binding (CB)" evidence="6">
    <location>
        <begin position="14"/>
        <end position="93"/>
    </location>
</feature>
<evidence type="ECO:0000256" key="2">
    <source>
        <dbReference type="ARBA" id="ARBA00023125"/>
    </source>
</evidence>
<dbReference type="EMBL" id="CP009512">
    <property type="protein sequence ID" value="AKB64912.1"/>
    <property type="molecule type" value="Genomic_DNA"/>
</dbReference>
<evidence type="ECO:0000256" key="3">
    <source>
        <dbReference type="ARBA" id="ARBA00023172"/>
    </source>
</evidence>
<dbReference type="KEGG" id="mmj:MSMAS_1716"/>
<dbReference type="HOGENOM" id="CLU_027562_2_2_2"/>
<keyword evidence="1" id="KW-0229">DNA integration</keyword>
<reference evidence="7 8" key="1">
    <citation type="submission" date="2014-07" db="EMBL/GenBank/DDBJ databases">
        <title>Methanogenic archaea and the global carbon cycle.</title>
        <authorList>
            <person name="Henriksen J.R."/>
            <person name="Luke J."/>
            <person name="Reinhart S."/>
            <person name="Benedict M.N."/>
            <person name="Youngblut N.D."/>
            <person name="Metcalf M.E."/>
            <person name="Whitaker R.J."/>
            <person name="Metcalf W.W."/>
        </authorList>
    </citation>
    <scope>NUCLEOTIDE SEQUENCE [LARGE SCALE GENOMIC DNA]</scope>
    <source>
        <strain evidence="7 8">S-6</strain>
    </source>
</reference>
<evidence type="ECO:0000256" key="1">
    <source>
        <dbReference type="ARBA" id="ARBA00022908"/>
    </source>
</evidence>
<sequence>MISFIVYCLYTRNMDMDSFLDEYLQRLEDDGLSKRTIDNNIFILKPFIKWLDGREVTDKTVMEYLRFLKPRNYTDSTLYQYRAILKKFLSTFSPEQARNIKLKVKRKEPPIILTQAEIEQLIEACRNPRDKALIAFLYEAGCRKGELVSIRLENVTFTEYGATVTIPKGKTGPRTIPIVYAASYLRQWVESHPTKGQCDPLFCSLQEPFAQFSFSGLSHLMRTLKERTGIKKDLYPHLFRHSRASHLANQFTEQQLKQFLGWTAGSNMAAIYVHLSQRDIQDAVLKAYGIESQTEEKKSFKVGKCPRCKEINPETSSYCGKCGMPLRDDSIKQLETEQDTFETEFSQLIAKYPNILEALAKYKKND</sequence>
<dbReference type="InterPro" id="IPR050090">
    <property type="entry name" value="Tyrosine_recombinase_XerCD"/>
</dbReference>
<dbReference type="Gene3D" id="1.10.443.10">
    <property type="entry name" value="Intergrase catalytic core"/>
    <property type="match status" value="1"/>
</dbReference>
<dbReference type="Gene3D" id="1.10.150.130">
    <property type="match status" value="1"/>
</dbReference>
<dbReference type="PATRIC" id="fig|213585.10.peg.2173"/>
<dbReference type="STRING" id="213585.MSMAS_1716"/>
<dbReference type="AlphaFoldDB" id="A0A0E3RK78"/>
<dbReference type="InterPro" id="IPR002104">
    <property type="entry name" value="Integrase_catalytic"/>
</dbReference>
<evidence type="ECO:0000313" key="8">
    <source>
        <dbReference type="Proteomes" id="UP000033097"/>
    </source>
</evidence>
<evidence type="ECO:0000256" key="4">
    <source>
        <dbReference type="PROSITE-ProRule" id="PRU01248"/>
    </source>
</evidence>
<dbReference type="InterPro" id="IPR011010">
    <property type="entry name" value="DNA_brk_join_enz"/>
</dbReference>
<dbReference type="Pfam" id="PF13495">
    <property type="entry name" value="Phage_int_SAM_4"/>
    <property type="match status" value="1"/>
</dbReference>
<organism evidence="7 8">
    <name type="scientific">Methanosarcina mazei S-6</name>
    <dbReference type="NCBI Taxonomy" id="213585"/>
    <lineage>
        <taxon>Archaea</taxon>
        <taxon>Methanobacteriati</taxon>
        <taxon>Methanobacteriota</taxon>
        <taxon>Stenosarchaea group</taxon>
        <taxon>Methanomicrobia</taxon>
        <taxon>Methanosarcinales</taxon>
        <taxon>Methanosarcinaceae</taxon>
        <taxon>Methanosarcina</taxon>
    </lineage>
</organism>
<dbReference type="PANTHER" id="PTHR30349:SF87">
    <property type="entry name" value="TRANSPOSASE A"/>
    <property type="match status" value="1"/>
</dbReference>
<evidence type="ECO:0000313" key="7">
    <source>
        <dbReference type="EMBL" id="AKB64912.1"/>
    </source>
</evidence>
<dbReference type="GO" id="GO:0006310">
    <property type="term" value="P:DNA recombination"/>
    <property type="evidence" value="ECO:0007669"/>
    <property type="project" value="UniProtKB-KW"/>
</dbReference>
<dbReference type="GO" id="GO:0003677">
    <property type="term" value="F:DNA binding"/>
    <property type="evidence" value="ECO:0007669"/>
    <property type="project" value="UniProtKB-UniRule"/>
</dbReference>
<accession>A0A0E3RK78</accession>
<dbReference type="PANTHER" id="PTHR30349">
    <property type="entry name" value="PHAGE INTEGRASE-RELATED"/>
    <property type="match status" value="1"/>
</dbReference>
<evidence type="ECO:0000259" key="5">
    <source>
        <dbReference type="PROSITE" id="PS51898"/>
    </source>
</evidence>
<dbReference type="PROSITE" id="PS51898">
    <property type="entry name" value="TYR_RECOMBINASE"/>
    <property type="match status" value="1"/>
</dbReference>
<dbReference type="GO" id="GO:0015074">
    <property type="term" value="P:DNA integration"/>
    <property type="evidence" value="ECO:0007669"/>
    <property type="project" value="UniProtKB-KW"/>
</dbReference>
<dbReference type="PROSITE" id="PS51900">
    <property type="entry name" value="CB"/>
    <property type="match status" value="1"/>
</dbReference>